<dbReference type="Proteomes" id="UP000510821">
    <property type="component" value="Chromosome"/>
</dbReference>
<name>A0A7D6BFC9_FERL1</name>
<dbReference type="AlphaFoldDB" id="A0A7D6BFC9"/>
<protein>
    <submittedName>
        <fullName evidence="1">Uncharacterized protein</fullName>
    </submittedName>
</protein>
<gene>
    <name evidence="1" type="ORF">Sv326_0525</name>
</gene>
<dbReference type="KEGG" id="flt:Sv326_0525"/>
<evidence type="ECO:0000313" key="1">
    <source>
        <dbReference type="EMBL" id="QLJ52700.1"/>
    </source>
</evidence>
<accession>A0A7D6BFC9</accession>
<organism evidence="1 2">
    <name type="scientific">Fermentimicrarchaeum limneticum</name>
    <dbReference type="NCBI Taxonomy" id="2795018"/>
    <lineage>
        <taxon>Archaea</taxon>
        <taxon>Candidatus Micrarchaeota</taxon>
        <taxon>Candidatus Fermentimicrarchaeales</taxon>
        <taxon>Candidatus Fermentimicrarchaeaceae</taxon>
        <taxon>Candidatus Fermentimicrarchaeum</taxon>
    </lineage>
</organism>
<sequence>MIETRREADSEALCSEVTMRREGKEWNGRSELSTSFTVESEEAAMRGFLSQKAAERWT</sequence>
<proteinExistence type="predicted"/>
<reference evidence="2" key="1">
    <citation type="submission" date="2020-07" db="EMBL/GenBank/DDBJ databases">
        <title>Metabolic diversity and evolutionary history of the archaeal phylum ###Micrarchaeota### uncovered from a freshwater lake metagenome.</title>
        <authorList>
            <person name="Kadnikov V.V."/>
            <person name="Savvichev A.S."/>
            <person name="Mardanov A.V."/>
            <person name="Beletsky A.V."/>
            <person name="Chupakov A.V."/>
            <person name="Kokryatskaya N.M."/>
            <person name="Pimenov N.V."/>
            <person name="Ravin N.V."/>
        </authorList>
    </citation>
    <scope>NUCLEOTIDE SEQUENCE [LARGE SCALE GENOMIC DNA]</scope>
</reference>
<evidence type="ECO:0000313" key="2">
    <source>
        <dbReference type="Proteomes" id="UP000510821"/>
    </source>
</evidence>
<dbReference type="EMBL" id="CP058998">
    <property type="protein sequence ID" value="QLJ52700.1"/>
    <property type="molecule type" value="Genomic_DNA"/>
</dbReference>